<keyword evidence="1" id="KW-1133">Transmembrane helix</keyword>
<organism evidence="2">
    <name type="scientific">Bacteroides intestinalis</name>
    <dbReference type="NCBI Taxonomy" id="329854"/>
    <lineage>
        <taxon>Bacteria</taxon>
        <taxon>Pseudomonadati</taxon>
        <taxon>Bacteroidota</taxon>
        <taxon>Bacteroidia</taxon>
        <taxon>Bacteroidales</taxon>
        <taxon>Bacteroidaceae</taxon>
        <taxon>Bacteroides</taxon>
    </lineage>
</organism>
<accession>A0A139LVM3</accession>
<feature type="transmembrane region" description="Helical" evidence="1">
    <location>
        <begin position="115"/>
        <end position="132"/>
    </location>
</feature>
<keyword evidence="1" id="KW-0812">Transmembrane</keyword>
<dbReference type="PATRIC" id="fig|329854.7.peg.31"/>
<sequence>MTLEQAQIFDDILKKFPPDNATTVIKTASKSELYTICAYLEVLQNEGYIKILGGMGNEKAIMLLAQGRAFILSGGYTAIVKKELKKVEDEQAMLAYLQAVSQSTNQQPAEKHRSYKWIWITLIIVSAVYFYFTKDSNRELWDSVNTYISIIGGTAGLIGLVKR</sequence>
<dbReference type="Proteomes" id="UP000070319">
    <property type="component" value="Unassembled WGS sequence"/>
</dbReference>
<dbReference type="RefSeq" id="WP_061433581.1">
    <property type="nucleotide sequence ID" value="NZ_KQ968644.1"/>
</dbReference>
<keyword evidence="1" id="KW-0472">Membrane</keyword>
<dbReference type="EMBL" id="LTDF01000003">
    <property type="protein sequence ID" value="KXT55501.1"/>
    <property type="molecule type" value="Genomic_DNA"/>
</dbReference>
<evidence type="ECO:0000256" key="1">
    <source>
        <dbReference type="SAM" id="Phobius"/>
    </source>
</evidence>
<gene>
    <name evidence="2" type="ORF">HMPREF2531_00032</name>
</gene>
<reference evidence="2 3" key="1">
    <citation type="submission" date="2016-02" db="EMBL/GenBank/DDBJ databases">
        <authorList>
            <person name="Wen L."/>
            <person name="He K."/>
            <person name="Yang H."/>
        </authorList>
    </citation>
    <scope>NUCLEOTIDE SEQUENCE [LARGE SCALE GENOMIC DNA]</scope>
    <source>
        <strain evidence="2 3">KLE1704</strain>
    </source>
</reference>
<feature type="transmembrane region" description="Helical" evidence="1">
    <location>
        <begin position="144"/>
        <end position="161"/>
    </location>
</feature>
<comment type="caution">
    <text evidence="2">The sequence shown here is derived from an EMBL/GenBank/DDBJ whole genome shotgun (WGS) entry which is preliminary data.</text>
</comment>
<proteinExistence type="predicted"/>
<protein>
    <submittedName>
        <fullName evidence="2">Uncharacterized protein</fullName>
    </submittedName>
</protein>
<evidence type="ECO:0000313" key="3">
    <source>
        <dbReference type="Proteomes" id="UP000070319"/>
    </source>
</evidence>
<name>A0A139LVM3_9BACE</name>
<dbReference type="AlphaFoldDB" id="A0A139LVM3"/>
<evidence type="ECO:0000313" key="2">
    <source>
        <dbReference type="EMBL" id="KXT55501.1"/>
    </source>
</evidence>